<dbReference type="InterPro" id="IPR005182">
    <property type="entry name" value="YdbS-like_PH"/>
</dbReference>
<dbReference type="Pfam" id="PF03703">
    <property type="entry name" value="bPH_2"/>
    <property type="match status" value="1"/>
</dbReference>
<reference evidence="3 4" key="1">
    <citation type="submission" date="2017-03" db="EMBL/GenBank/DDBJ databases">
        <authorList>
            <person name="Afonso C.L."/>
            <person name="Miller P.J."/>
            <person name="Scott M.A."/>
            <person name="Spackman E."/>
            <person name="Goraichik I."/>
            <person name="Dimitrov K.M."/>
            <person name="Suarez D.L."/>
            <person name="Swayne D.E."/>
        </authorList>
    </citation>
    <scope>NUCLEOTIDE SEQUENCE [LARGE SCALE GENOMIC DNA]</scope>
    <source>
        <strain evidence="3 4">CECT 7023</strain>
    </source>
</reference>
<keyword evidence="1" id="KW-1133">Transmembrane helix</keyword>
<accession>A0A1Y5S4M9</accession>
<dbReference type="Proteomes" id="UP000193900">
    <property type="component" value="Unassembled WGS sequence"/>
</dbReference>
<dbReference type="InterPro" id="IPR054839">
    <property type="entry name" value="puhB_PGC"/>
</dbReference>
<keyword evidence="1" id="KW-0812">Transmembrane</keyword>
<name>A0A1Y5S4M9_9RHOB</name>
<evidence type="ECO:0000259" key="2">
    <source>
        <dbReference type="Pfam" id="PF03703"/>
    </source>
</evidence>
<keyword evidence="4" id="KW-1185">Reference proteome</keyword>
<keyword evidence="1" id="KW-0472">Membrane</keyword>
<dbReference type="EMBL" id="FWFZ01000004">
    <property type="protein sequence ID" value="SLN32259.1"/>
    <property type="molecule type" value="Genomic_DNA"/>
</dbReference>
<feature type="domain" description="YdbS-like PH" evidence="2">
    <location>
        <begin position="96"/>
        <end position="182"/>
    </location>
</feature>
<protein>
    <recommendedName>
        <fullName evidence="2">YdbS-like PH domain-containing protein</fullName>
    </recommendedName>
</protein>
<evidence type="ECO:0000313" key="3">
    <source>
        <dbReference type="EMBL" id="SLN32259.1"/>
    </source>
</evidence>
<dbReference type="AlphaFoldDB" id="A0A1Y5S4M9"/>
<dbReference type="RefSeq" id="WP_085878017.1">
    <property type="nucleotide sequence ID" value="NZ_FWFZ01000004.1"/>
</dbReference>
<feature type="transmembrane region" description="Helical" evidence="1">
    <location>
        <begin position="40"/>
        <end position="58"/>
    </location>
</feature>
<dbReference type="NCBIfam" id="NF040894">
    <property type="entry name" value="puhB_PGC"/>
    <property type="match status" value="1"/>
</dbReference>
<feature type="transmembrane region" description="Helical" evidence="1">
    <location>
        <begin position="70"/>
        <end position="93"/>
    </location>
</feature>
<proteinExistence type="predicted"/>
<organism evidence="3 4">
    <name type="scientific">Roseisalinus antarcticus</name>
    <dbReference type="NCBI Taxonomy" id="254357"/>
    <lineage>
        <taxon>Bacteria</taxon>
        <taxon>Pseudomonadati</taxon>
        <taxon>Pseudomonadota</taxon>
        <taxon>Alphaproteobacteria</taxon>
        <taxon>Rhodobacterales</taxon>
        <taxon>Roseobacteraceae</taxon>
        <taxon>Roseisalinus</taxon>
    </lineage>
</organism>
<dbReference type="OrthoDB" id="7345733at2"/>
<evidence type="ECO:0000256" key="1">
    <source>
        <dbReference type="SAM" id="Phobius"/>
    </source>
</evidence>
<gene>
    <name evidence="3" type="ORF">ROA7023_01115</name>
</gene>
<sequence length="208" mass="23036">MHHDDFNFEPIRGLPAALPADEHILWQGAPNAWRLAREAYALDWIFAYFAVIIVWRVGASSTLVPFPEALTHAIPFLMIAAIATGIIYGLAYIQARSTVYTLTNKRVTLRIGAALEMTLNVPYVKIGNATCVIRKNGVGTVAFETIGDDRISYLMTWPHVRPWYFRTQPALRCIPDAAKVAEIFAEAAQARVSQPRSKRATGAPIAAE</sequence>
<evidence type="ECO:0000313" key="4">
    <source>
        <dbReference type="Proteomes" id="UP000193900"/>
    </source>
</evidence>